<dbReference type="InterPro" id="IPR044946">
    <property type="entry name" value="Restrct_endonuc_typeI_TRD_sf"/>
</dbReference>
<gene>
    <name evidence="3" type="ORF">OIE73_13940</name>
</gene>
<sequence length="115" mass="12272">MIVYLSGPHDEDAAIESIFFAVLGYRLDVGSGGRTIRSMAQGTSESMVKISAGAVRDLRIPLPDLKDQEHLLSALDSVSSQLTKESAELVKLRRLKQGIVGDLLSGRGEMSTAAA</sequence>
<dbReference type="Proteomes" id="UP001335325">
    <property type="component" value="Chromosome"/>
</dbReference>
<evidence type="ECO:0000313" key="3">
    <source>
        <dbReference type="EMBL" id="WSD06766.1"/>
    </source>
</evidence>
<keyword evidence="2" id="KW-0238">DNA-binding</keyword>
<dbReference type="SUPFAM" id="SSF116734">
    <property type="entry name" value="DNA methylase specificity domain"/>
    <property type="match status" value="1"/>
</dbReference>
<keyword evidence="1" id="KW-0680">Restriction system</keyword>
<keyword evidence="4" id="KW-1185">Reference proteome</keyword>
<organism evidence="3 4">
    <name type="scientific">Streptomyces hirsutus</name>
    <dbReference type="NCBI Taxonomy" id="35620"/>
    <lineage>
        <taxon>Bacteria</taxon>
        <taxon>Bacillati</taxon>
        <taxon>Actinomycetota</taxon>
        <taxon>Actinomycetes</taxon>
        <taxon>Kitasatosporales</taxon>
        <taxon>Streptomycetaceae</taxon>
        <taxon>Streptomyces</taxon>
    </lineage>
</organism>
<dbReference type="RefSeq" id="WP_326752875.1">
    <property type="nucleotide sequence ID" value="NZ_CP109134.1"/>
</dbReference>
<evidence type="ECO:0008006" key="5">
    <source>
        <dbReference type="Google" id="ProtNLM"/>
    </source>
</evidence>
<dbReference type="Gene3D" id="3.90.220.20">
    <property type="entry name" value="DNA methylase specificity domains"/>
    <property type="match status" value="1"/>
</dbReference>
<accession>A0ABZ1GKT0</accession>
<name>A0ABZ1GKT0_9ACTN</name>
<reference evidence="3 4" key="1">
    <citation type="submission" date="2022-10" db="EMBL/GenBank/DDBJ databases">
        <title>The complete genomes of actinobacterial strains from the NBC collection.</title>
        <authorList>
            <person name="Joergensen T.S."/>
            <person name="Alvarez Arevalo M."/>
            <person name="Sterndorff E.B."/>
            <person name="Faurdal D."/>
            <person name="Vuksanovic O."/>
            <person name="Mourched A.-S."/>
            <person name="Charusanti P."/>
            <person name="Shaw S."/>
            <person name="Blin K."/>
            <person name="Weber T."/>
        </authorList>
    </citation>
    <scope>NUCLEOTIDE SEQUENCE [LARGE SCALE GENOMIC DNA]</scope>
    <source>
        <strain evidence="3 4">NBC 01753</strain>
    </source>
</reference>
<evidence type="ECO:0000313" key="4">
    <source>
        <dbReference type="Proteomes" id="UP001335325"/>
    </source>
</evidence>
<evidence type="ECO:0000256" key="1">
    <source>
        <dbReference type="ARBA" id="ARBA00022747"/>
    </source>
</evidence>
<evidence type="ECO:0000256" key="2">
    <source>
        <dbReference type="ARBA" id="ARBA00023125"/>
    </source>
</evidence>
<dbReference type="EMBL" id="CP109134">
    <property type="protein sequence ID" value="WSD06766.1"/>
    <property type="molecule type" value="Genomic_DNA"/>
</dbReference>
<dbReference type="GeneID" id="91543688"/>
<protein>
    <recommendedName>
        <fullName evidence="5">Type I restriction modification DNA specificity domain-containing protein</fullName>
    </recommendedName>
</protein>
<proteinExistence type="predicted"/>